<dbReference type="InterPro" id="IPR001789">
    <property type="entry name" value="Sig_transdc_resp-reg_receiver"/>
</dbReference>
<dbReference type="EMBL" id="CP034433">
    <property type="protein sequence ID" value="AZN37760.1"/>
    <property type="molecule type" value="Genomic_DNA"/>
</dbReference>
<keyword evidence="6" id="KW-1185">Reference proteome</keyword>
<dbReference type="InterPro" id="IPR011006">
    <property type="entry name" value="CheY-like_superfamily"/>
</dbReference>
<dbReference type="KEGG" id="iod:EJO50_15570"/>
<accession>A0A3S8ZW71</accession>
<dbReference type="PANTHER" id="PTHR44591">
    <property type="entry name" value="STRESS RESPONSE REGULATOR PROTEIN 1"/>
    <property type="match status" value="1"/>
</dbReference>
<dbReference type="InterPro" id="IPR029787">
    <property type="entry name" value="Nucleotide_cyclase"/>
</dbReference>
<feature type="domain" description="Response regulatory" evidence="3">
    <location>
        <begin position="20"/>
        <end position="138"/>
    </location>
</feature>
<gene>
    <name evidence="5" type="ORF">EJO50_15570</name>
</gene>
<dbReference type="NCBIfam" id="TIGR00254">
    <property type="entry name" value="GGDEF"/>
    <property type="match status" value="1"/>
</dbReference>
<reference evidence="5 6" key="1">
    <citation type="submission" date="2018-12" db="EMBL/GenBank/DDBJ databases">
        <title>Complete genome sequence of Iodobacter sp. H11R3.</title>
        <authorList>
            <person name="Bae J.-W."/>
        </authorList>
    </citation>
    <scope>NUCLEOTIDE SEQUENCE [LARGE SCALE GENOMIC DNA]</scope>
    <source>
        <strain evidence="5 6">H11R3</strain>
    </source>
</reference>
<dbReference type="Pfam" id="PF00072">
    <property type="entry name" value="Response_reg"/>
    <property type="match status" value="1"/>
</dbReference>
<dbReference type="InterPro" id="IPR043128">
    <property type="entry name" value="Rev_trsase/Diguanyl_cyclase"/>
</dbReference>
<dbReference type="Pfam" id="PF00990">
    <property type="entry name" value="GGDEF"/>
    <property type="match status" value="1"/>
</dbReference>
<protein>
    <submittedName>
        <fullName evidence="5">Response regulator</fullName>
    </submittedName>
</protein>
<proteinExistence type="predicted"/>
<evidence type="ECO:0000313" key="6">
    <source>
        <dbReference type="Proteomes" id="UP000282438"/>
    </source>
</evidence>
<dbReference type="Gene3D" id="3.30.70.270">
    <property type="match status" value="1"/>
</dbReference>
<dbReference type="OrthoDB" id="9812260at2"/>
<dbReference type="GO" id="GO:0000160">
    <property type="term" value="P:phosphorelay signal transduction system"/>
    <property type="evidence" value="ECO:0007669"/>
    <property type="project" value="InterPro"/>
</dbReference>
<sequence>MQGERDLMSQPDSEQLYLPRILVVDDSRIVRATIRKQLAASYDVAEAVNGEDGWKKLLADETIQLLISDLSMPELDGLGLLARVRGTGDGRLYLLPVIIISGEEDDATKQKCVECGANDFITKSTDRSEMLARVAANIQLAEMLRELTIARTEQAQLASRDNTTGVASSHLLMLQMEQSMAYALRHNSEVTLLLLEIDHYQLLEQKLGERLANQMLSLLAKLLAAKLRREDTIAHVEGPQFAIVAPGTSLGEVRVMAERLRQCVSAARINFRDERLEVSASVAVANSWHDDTHLAPALFSKAMTRLYGSVGEGRILMPNESVSRMPLLSLADALLMLHKGNKDEVRPHLPALLTGLAPLIHLANEEYGLQWSLDFLRQLEAVSDQV</sequence>
<dbReference type="InterPro" id="IPR050595">
    <property type="entry name" value="Bact_response_regulator"/>
</dbReference>
<keyword evidence="1 2" id="KW-0597">Phosphoprotein</keyword>
<dbReference type="SUPFAM" id="SSF55073">
    <property type="entry name" value="Nucleotide cyclase"/>
    <property type="match status" value="1"/>
</dbReference>
<dbReference type="PANTHER" id="PTHR44591:SF3">
    <property type="entry name" value="RESPONSE REGULATORY DOMAIN-CONTAINING PROTEIN"/>
    <property type="match status" value="1"/>
</dbReference>
<dbReference type="PROSITE" id="PS50110">
    <property type="entry name" value="RESPONSE_REGULATORY"/>
    <property type="match status" value="1"/>
</dbReference>
<evidence type="ECO:0000313" key="5">
    <source>
        <dbReference type="EMBL" id="AZN37760.1"/>
    </source>
</evidence>
<dbReference type="Gene3D" id="3.40.50.2300">
    <property type="match status" value="1"/>
</dbReference>
<dbReference type="InterPro" id="IPR000160">
    <property type="entry name" value="GGDEF_dom"/>
</dbReference>
<dbReference type="AlphaFoldDB" id="A0A3S8ZW71"/>
<evidence type="ECO:0000259" key="3">
    <source>
        <dbReference type="PROSITE" id="PS50110"/>
    </source>
</evidence>
<dbReference type="SMART" id="SM00448">
    <property type="entry name" value="REC"/>
    <property type="match status" value="1"/>
</dbReference>
<dbReference type="SUPFAM" id="SSF52172">
    <property type="entry name" value="CheY-like"/>
    <property type="match status" value="1"/>
</dbReference>
<dbReference type="SMART" id="SM00267">
    <property type="entry name" value="GGDEF"/>
    <property type="match status" value="1"/>
</dbReference>
<feature type="modified residue" description="4-aspartylphosphate" evidence="2">
    <location>
        <position position="69"/>
    </location>
</feature>
<feature type="domain" description="GGDEF" evidence="4">
    <location>
        <begin position="188"/>
        <end position="320"/>
    </location>
</feature>
<evidence type="ECO:0000256" key="2">
    <source>
        <dbReference type="PROSITE-ProRule" id="PRU00169"/>
    </source>
</evidence>
<evidence type="ECO:0000256" key="1">
    <source>
        <dbReference type="ARBA" id="ARBA00022553"/>
    </source>
</evidence>
<evidence type="ECO:0000259" key="4">
    <source>
        <dbReference type="PROSITE" id="PS50887"/>
    </source>
</evidence>
<dbReference type="Proteomes" id="UP000282438">
    <property type="component" value="Chromosome"/>
</dbReference>
<organism evidence="5 6">
    <name type="scientific">Iodobacter ciconiae</name>
    <dbReference type="NCBI Taxonomy" id="2496266"/>
    <lineage>
        <taxon>Bacteria</taxon>
        <taxon>Pseudomonadati</taxon>
        <taxon>Pseudomonadota</taxon>
        <taxon>Betaproteobacteria</taxon>
        <taxon>Neisseriales</taxon>
        <taxon>Chitinibacteraceae</taxon>
        <taxon>Iodobacter</taxon>
    </lineage>
</organism>
<name>A0A3S8ZW71_9NEIS</name>
<dbReference type="PROSITE" id="PS50887">
    <property type="entry name" value="GGDEF"/>
    <property type="match status" value="1"/>
</dbReference>